<dbReference type="Proteomes" id="UP000826212">
    <property type="component" value="Chromosome"/>
</dbReference>
<sequence length="1038" mass="115274">MKLNSLLFILMLFFVTTTYAQKFNVKGVVKDAKTGETIPGVNVIIKGENTGGITNIDGVFNLKTKSPRSTLIFSFIGYKKKVVFLKGRSKLEVEMTTMRTELDETVVIGYGSVKKSDLSGSVASIKSDDLNSTPNPDVVSALQGKVAGVFIETSEGGPGASLNVRIRSGSSIGANTAPLYVIDGFPVDDNPVGVTTGISGNDNMNPLGNLDPATIESVEVLKDASSTAIYGARGANGVVLITTKSGKAGKNDITITAKYGTQQLANRLNLCNSLQHAEYLWYKNRQQERFPTAEAYRDSINPKHIDTDWQNELFGVGTLQNYGVNFSGGVKKYRYNAFTSYFENTGIIPNNGLKRYLVDAKLQMEFGKLNVSFIQKSSYTETNGVDTKTNGSLVSAGIIRQVVNASPSKSVTYSPEEMFNEDTGEEKSDIRNPYIFVWDVTNKIKLMQNISKVSFKYNFTKHFYYNLDLGGSINYTKGDIYYPSTTKMGAGSHGRGMIKNNLSVKGVQTSILNFSNTFNGKHSLNLMGAFSTEKYYSESQQLSSSNFSMDDLNTANMSVGMKPGKPGSGKSAGGLISYIGRFNYVYDDRYILTGSMRADGASRFGAGHKWGYFPSGAFAWRVNQEKFLKGVKVLSNWKFRLSYGHTGNQRVGNYESLTRTGFDSYSFGGKVATSLVVNSIGNPYLKWQTSVQSNLGMDLGFNRNKISFTIDVYKKVGRDLLQNIAMPYSTGFNSMRKNFGSVENRGIEFSMNTVNVSSKFFKWTTNFNISKNENIIRELGPGQDHLLRGVYLDKVNEKSGAFYGFKQVGIIQNEEELAIYRHGKFRANMIVGQRKFEDIDRKGSIYAEDGTPIKVVIDDKDRTTVGNNQAKFYGGLSNSFRFGNLSIGVRFRFKYGGDVYNKLNEKLLGNWMPSDNRLVSVLDFWRPEVKDESGAIIDPGNVNSFQPNPIARDYRNTIINTFIEDGSYVRLSSVNIGYNFSKKFLRKIKLKGLKLYVKGDNLYTWTKYSGYDPELSNSIDNGNYPKSKNFTAGLSIKF</sequence>
<keyword evidence="1" id="KW-0675">Receptor</keyword>
<protein>
    <submittedName>
        <fullName evidence="1">TonB-dependent receptor</fullName>
    </submittedName>
</protein>
<reference evidence="1" key="1">
    <citation type="submission" date="2021-08" db="EMBL/GenBank/DDBJ databases">
        <title>Novel anaerobic bacterium isolated from sea squirt in East Sea, Republic of Korea.</title>
        <authorList>
            <person name="Nguyen T.H."/>
            <person name="Li Z."/>
            <person name="Lee Y.-J."/>
            <person name="Ko J."/>
            <person name="Kim S.-G."/>
        </authorList>
    </citation>
    <scope>NUCLEOTIDE SEQUENCE</scope>
    <source>
        <strain evidence="1">KCTC 25031</strain>
    </source>
</reference>
<accession>A0AC61NKV9</accession>
<gene>
    <name evidence="1" type="ORF">K4L44_06445</name>
</gene>
<name>A0AC61NKV9_9BACT</name>
<proteinExistence type="predicted"/>
<dbReference type="EMBL" id="CP081303">
    <property type="protein sequence ID" value="QZE15465.1"/>
    <property type="molecule type" value="Genomic_DNA"/>
</dbReference>
<evidence type="ECO:0000313" key="1">
    <source>
        <dbReference type="EMBL" id="QZE15465.1"/>
    </source>
</evidence>
<evidence type="ECO:0000313" key="2">
    <source>
        <dbReference type="Proteomes" id="UP000826212"/>
    </source>
</evidence>
<organism evidence="1 2">
    <name type="scientific">Halosquirtibacter laminarini</name>
    <dbReference type="NCBI Taxonomy" id="3374600"/>
    <lineage>
        <taxon>Bacteria</taxon>
        <taxon>Pseudomonadati</taxon>
        <taxon>Bacteroidota</taxon>
        <taxon>Bacteroidia</taxon>
        <taxon>Marinilabiliales</taxon>
        <taxon>Prolixibacteraceae</taxon>
        <taxon>Halosquirtibacter</taxon>
    </lineage>
</organism>
<keyword evidence="2" id="KW-1185">Reference proteome</keyword>